<dbReference type="Proteomes" id="UP000632740">
    <property type="component" value="Unassembled WGS sequence"/>
</dbReference>
<protein>
    <recommendedName>
        <fullName evidence="4">Secreted protein</fullName>
    </recommendedName>
</protein>
<feature type="chain" id="PRO_5039218666" description="Secreted protein" evidence="1">
    <location>
        <begin position="22"/>
        <end position="65"/>
    </location>
</feature>
<accession>A0A919U2L4</accession>
<comment type="caution">
    <text evidence="2">The sequence shown here is derived from an EMBL/GenBank/DDBJ whole genome shotgun (WGS) entry which is preliminary data.</text>
</comment>
<evidence type="ECO:0000313" key="3">
    <source>
        <dbReference type="Proteomes" id="UP000632740"/>
    </source>
</evidence>
<keyword evidence="1" id="KW-0732">Signal</keyword>
<name>A0A919U2L4_9CELL</name>
<evidence type="ECO:0000313" key="2">
    <source>
        <dbReference type="EMBL" id="GIG22461.1"/>
    </source>
</evidence>
<proteinExistence type="predicted"/>
<evidence type="ECO:0008006" key="4">
    <source>
        <dbReference type="Google" id="ProtNLM"/>
    </source>
</evidence>
<feature type="signal peptide" evidence="1">
    <location>
        <begin position="1"/>
        <end position="21"/>
    </location>
</feature>
<sequence>MIRRAIGAAVTVALVSGAAVAGLTVGHARGEREVWSYVGPGDVVCDTTVPDVPECWRLPDHGGDR</sequence>
<dbReference type="RefSeq" id="WP_203757233.1">
    <property type="nucleotide sequence ID" value="NZ_BONK01000011.1"/>
</dbReference>
<evidence type="ECO:0000256" key="1">
    <source>
        <dbReference type="SAM" id="SignalP"/>
    </source>
</evidence>
<keyword evidence="3" id="KW-1185">Reference proteome</keyword>
<organism evidence="2 3">
    <name type="scientific">Cellulomonas chitinilytica</name>
    <dbReference type="NCBI Taxonomy" id="398759"/>
    <lineage>
        <taxon>Bacteria</taxon>
        <taxon>Bacillati</taxon>
        <taxon>Actinomycetota</taxon>
        <taxon>Actinomycetes</taxon>
        <taxon>Micrococcales</taxon>
        <taxon>Cellulomonadaceae</taxon>
        <taxon>Cellulomonas</taxon>
    </lineage>
</organism>
<dbReference type="AlphaFoldDB" id="A0A919U2L4"/>
<gene>
    <name evidence="2" type="ORF">Cch01nite_31850</name>
</gene>
<reference evidence="2" key="1">
    <citation type="submission" date="2021-01" db="EMBL/GenBank/DDBJ databases">
        <title>Whole genome shotgun sequence of Cellulomonas chitinilytica NBRC 110799.</title>
        <authorList>
            <person name="Komaki H."/>
            <person name="Tamura T."/>
        </authorList>
    </citation>
    <scope>NUCLEOTIDE SEQUENCE</scope>
    <source>
        <strain evidence="2">NBRC 110799</strain>
    </source>
</reference>
<dbReference type="EMBL" id="BONK01000011">
    <property type="protein sequence ID" value="GIG22461.1"/>
    <property type="molecule type" value="Genomic_DNA"/>
</dbReference>